<evidence type="ECO:0000259" key="14">
    <source>
        <dbReference type="PROSITE" id="PS51217"/>
    </source>
</evidence>
<evidence type="ECO:0000256" key="8">
    <source>
        <dbReference type="ARBA" id="ARBA00034617"/>
    </source>
</evidence>
<evidence type="ECO:0000256" key="2">
    <source>
        <dbReference type="ARBA" id="ARBA00022741"/>
    </source>
</evidence>
<dbReference type="InterPro" id="IPR014016">
    <property type="entry name" value="UvrD-like_ATP-bd"/>
</dbReference>
<reference evidence="15 16" key="1">
    <citation type="submission" date="2019-03" db="EMBL/GenBank/DDBJ databases">
        <title>Nitrincola sp. nov. isolated from an Indian soda lake.</title>
        <authorList>
            <person name="Joshi A."/>
            <person name="Thite S.V."/>
            <person name="Joseph N."/>
            <person name="Dhotre D."/>
            <person name="Moorthy M."/>
            <person name="Shouche Y.S."/>
        </authorList>
    </citation>
    <scope>NUCLEOTIDE SEQUENCE [LARGE SCALE GENOMIC DNA]</scope>
    <source>
        <strain evidence="15 16">MEB193</strain>
    </source>
</reference>
<gene>
    <name evidence="15" type="ORF">E1H14_08320</name>
</gene>
<dbReference type="Gene3D" id="1.10.486.10">
    <property type="entry name" value="PCRA, domain 4"/>
    <property type="match status" value="1"/>
</dbReference>
<dbReference type="EMBL" id="SMRS01000005">
    <property type="protein sequence ID" value="KAA0874808.1"/>
    <property type="molecule type" value="Genomic_DNA"/>
</dbReference>
<dbReference type="InterPro" id="IPR000212">
    <property type="entry name" value="DNA_helicase_UvrD/REP"/>
</dbReference>
<comment type="similarity">
    <text evidence="1">Belongs to the helicase family. UvrD subfamily.</text>
</comment>
<dbReference type="AlphaFoldDB" id="A0A5A9W3Z8"/>
<dbReference type="CDD" id="cd17932">
    <property type="entry name" value="DEXQc_UvrD"/>
    <property type="match status" value="1"/>
</dbReference>
<feature type="domain" description="UvrD-like helicase C-terminal" evidence="14">
    <location>
        <begin position="295"/>
        <end position="552"/>
    </location>
</feature>
<evidence type="ECO:0000256" key="4">
    <source>
        <dbReference type="ARBA" id="ARBA00022806"/>
    </source>
</evidence>
<evidence type="ECO:0000256" key="12">
    <source>
        <dbReference type="PROSITE-ProRule" id="PRU00560"/>
    </source>
</evidence>
<dbReference type="GO" id="GO:0003677">
    <property type="term" value="F:DNA binding"/>
    <property type="evidence" value="ECO:0007669"/>
    <property type="project" value="UniProtKB-KW"/>
</dbReference>
<dbReference type="EC" id="5.6.2.4" evidence="9"/>
<evidence type="ECO:0000256" key="10">
    <source>
        <dbReference type="ARBA" id="ARBA00034923"/>
    </source>
</evidence>
<evidence type="ECO:0000256" key="6">
    <source>
        <dbReference type="ARBA" id="ARBA00023125"/>
    </source>
</evidence>
<keyword evidence="16" id="KW-1185">Reference proteome</keyword>
<accession>A0A5A9W3Z8</accession>
<dbReference type="PANTHER" id="PTHR11070">
    <property type="entry name" value="UVRD / RECB / PCRA DNA HELICASE FAMILY MEMBER"/>
    <property type="match status" value="1"/>
</dbReference>
<comment type="catalytic activity">
    <reaction evidence="11">
        <text>ATP + H2O = ADP + phosphate + H(+)</text>
        <dbReference type="Rhea" id="RHEA:13065"/>
        <dbReference type="ChEBI" id="CHEBI:15377"/>
        <dbReference type="ChEBI" id="CHEBI:15378"/>
        <dbReference type="ChEBI" id="CHEBI:30616"/>
        <dbReference type="ChEBI" id="CHEBI:43474"/>
        <dbReference type="ChEBI" id="CHEBI:456216"/>
        <dbReference type="EC" id="5.6.2.4"/>
    </reaction>
</comment>
<protein>
    <recommendedName>
        <fullName evidence="9">DNA 3'-5' helicase</fullName>
        <ecNumber evidence="9">5.6.2.4</ecNumber>
    </recommendedName>
    <alternativeName>
        <fullName evidence="10">DNA 3'-5' helicase II</fullName>
    </alternativeName>
</protein>
<keyword evidence="7" id="KW-0413">Isomerase</keyword>
<dbReference type="RefSeq" id="WP_149390988.1">
    <property type="nucleotide sequence ID" value="NZ_SMRS01000005.1"/>
</dbReference>
<dbReference type="GO" id="GO:0043138">
    <property type="term" value="F:3'-5' DNA helicase activity"/>
    <property type="evidence" value="ECO:0007669"/>
    <property type="project" value="UniProtKB-EC"/>
</dbReference>
<dbReference type="Gene3D" id="1.10.10.160">
    <property type="match status" value="1"/>
</dbReference>
<evidence type="ECO:0000256" key="9">
    <source>
        <dbReference type="ARBA" id="ARBA00034808"/>
    </source>
</evidence>
<evidence type="ECO:0000256" key="3">
    <source>
        <dbReference type="ARBA" id="ARBA00022801"/>
    </source>
</evidence>
<comment type="catalytic activity">
    <reaction evidence="8">
        <text>Couples ATP hydrolysis with the unwinding of duplex DNA by translocating in the 3'-5' direction.</text>
        <dbReference type="EC" id="5.6.2.4"/>
    </reaction>
</comment>
<dbReference type="PROSITE" id="PS51217">
    <property type="entry name" value="UVRD_HELICASE_CTER"/>
    <property type="match status" value="1"/>
</dbReference>
<keyword evidence="5 12" id="KW-0067">ATP-binding</keyword>
<keyword evidence="3 12" id="KW-0378">Hydrolase</keyword>
<dbReference type="Gene3D" id="3.40.50.300">
    <property type="entry name" value="P-loop containing nucleotide triphosphate hydrolases"/>
    <property type="match status" value="2"/>
</dbReference>
<evidence type="ECO:0000256" key="5">
    <source>
        <dbReference type="ARBA" id="ARBA00022840"/>
    </source>
</evidence>
<evidence type="ECO:0000313" key="15">
    <source>
        <dbReference type="EMBL" id="KAA0874808.1"/>
    </source>
</evidence>
<dbReference type="InterPro" id="IPR027417">
    <property type="entry name" value="P-loop_NTPase"/>
</dbReference>
<evidence type="ECO:0000256" key="1">
    <source>
        <dbReference type="ARBA" id="ARBA00009922"/>
    </source>
</evidence>
<feature type="domain" description="UvrD-like helicase ATP-binding" evidence="13">
    <location>
        <begin position="2"/>
        <end position="294"/>
    </location>
</feature>
<dbReference type="InterPro" id="IPR014017">
    <property type="entry name" value="DNA_helicase_UvrD-like_C"/>
</dbReference>
<evidence type="ECO:0000256" key="7">
    <source>
        <dbReference type="ARBA" id="ARBA00023235"/>
    </source>
</evidence>
<dbReference type="OrthoDB" id="9806690at2"/>
<dbReference type="SUPFAM" id="SSF52540">
    <property type="entry name" value="P-loop containing nucleoside triphosphate hydrolases"/>
    <property type="match status" value="1"/>
</dbReference>
<evidence type="ECO:0000313" key="16">
    <source>
        <dbReference type="Proteomes" id="UP000325302"/>
    </source>
</evidence>
<sequence>MLQPTDEQQAVIQHDKGHALVCAVPGSGKTATLINRVQYLLNTGVPAQKILVLMFNRQASQEFKSRLDFTLSFAESPEVMTFHGLGFKALEQLSKLGHIEKRSLANNHDLMRYVRQGVAHHTRKLDRKARQLFSKADILVKKTLTQIEQGLSMPSEPLSTLLKSKLQSRFGLDQWMSFNIARSVLDALSANGLITYRMMLTEPVRLAQEQELVAPILRGYSHILVDEYQDINLDQIQMLRLLISEHTALMAVGDMDQCIYEWRGAQPDYMLDEHFSQEFPGYTRHALTRTFRYGASLCTAANNLIDHNLKRLPLVSTPHDDSLETQVCVVRGKRAMADEISDWYKNGVTDQSAVLYRYWADTIPLQLSLAGKGYPFRVSSKERSLFNNRPMKALSAWLHIAAEGKASPDDLISVFSFPTLMIKKETLRGLILQLLQGQSGESVAAQLDPAQQLPFAQRWSCVQQWRQIDSSEPVEPKLKGLQSTLGWAAALMDEGDTEEANEQLKEMDAVILDAAGRRRLTILQLHTELSSLANNNHNQDGLLIATIHATKGLEWDNVILDGLEASRFPRDDDKGDRLIEEERRLFYVGMTRARKRLVCVLPDSSEPSQFLAEAGLFSITPETGV</sequence>
<evidence type="ECO:0000256" key="11">
    <source>
        <dbReference type="ARBA" id="ARBA00048988"/>
    </source>
</evidence>
<dbReference type="Proteomes" id="UP000325302">
    <property type="component" value="Unassembled WGS sequence"/>
</dbReference>
<proteinExistence type="inferred from homology"/>
<dbReference type="GO" id="GO:0005524">
    <property type="term" value="F:ATP binding"/>
    <property type="evidence" value="ECO:0007669"/>
    <property type="project" value="UniProtKB-UniRule"/>
</dbReference>
<dbReference type="PROSITE" id="PS51198">
    <property type="entry name" value="UVRD_HELICASE_ATP_BIND"/>
    <property type="match status" value="1"/>
</dbReference>
<name>A0A5A9W3Z8_9GAMM</name>
<feature type="binding site" evidence="12">
    <location>
        <begin position="23"/>
        <end position="30"/>
    </location>
    <ligand>
        <name>ATP</name>
        <dbReference type="ChEBI" id="CHEBI:30616"/>
    </ligand>
</feature>
<organism evidence="15 16">
    <name type="scientific">Nitrincola tapanii</name>
    <dbReference type="NCBI Taxonomy" id="1708751"/>
    <lineage>
        <taxon>Bacteria</taxon>
        <taxon>Pseudomonadati</taxon>
        <taxon>Pseudomonadota</taxon>
        <taxon>Gammaproteobacteria</taxon>
        <taxon>Oceanospirillales</taxon>
        <taxon>Oceanospirillaceae</taxon>
        <taxon>Nitrincola</taxon>
    </lineage>
</organism>
<dbReference type="Pfam" id="PF00580">
    <property type="entry name" value="UvrD-helicase"/>
    <property type="match status" value="1"/>
</dbReference>
<evidence type="ECO:0000259" key="13">
    <source>
        <dbReference type="PROSITE" id="PS51198"/>
    </source>
</evidence>
<dbReference type="InterPro" id="IPR013986">
    <property type="entry name" value="DExx_box_DNA_helicase_dom_sf"/>
</dbReference>
<dbReference type="GO" id="GO:0016887">
    <property type="term" value="F:ATP hydrolysis activity"/>
    <property type="evidence" value="ECO:0007669"/>
    <property type="project" value="RHEA"/>
</dbReference>
<keyword evidence="2 12" id="KW-0547">Nucleotide-binding</keyword>
<keyword evidence="4 12" id="KW-0347">Helicase</keyword>
<dbReference type="Pfam" id="PF13361">
    <property type="entry name" value="UvrD_C"/>
    <property type="match status" value="1"/>
</dbReference>
<comment type="caution">
    <text evidence="15">The sequence shown here is derived from an EMBL/GenBank/DDBJ whole genome shotgun (WGS) entry which is preliminary data.</text>
</comment>
<keyword evidence="6" id="KW-0238">DNA-binding</keyword>
<dbReference type="GO" id="GO:0000725">
    <property type="term" value="P:recombinational repair"/>
    <property type="evidence" value="ECO:0007669"/>
    <property type="project" value="TreeGrafter"/>
</dbReference>
<dbReference type="PANTHER" id="PTHR11070:SF2">
    <property type="entry name" value="ATP-DEPENDENT DNA HELICASE SRS2"/>
    <property type="match status" value="1"/>
</dbReference>